<evidence type="ECO:0000313" key="3">
    <source>
        <dbReference type="EMBL" id="CBX97223.1"/>
    </source>
</evidence>
<evidence type="ECO:0000313" key="4">
    <source>
        <dbReference type="Proteomes" id="UP000002668"/>
    </source>
</evidence>
<protein>
    <submittedName>
        <fullName evidence="3">Uncharacterized protein</fullName>
    </submittedName>
</protein>
<evidence type="ECO:0000256" key="1">
    <source>
        <dbReference type="SAM" id="MobiDB-lite"/>
    </source>
</evidence>
<dbReference type="OrthoDB" id="5086500at2759"/>
<dbReference type="InterPro" id="IPR046536">
    <property type="entry name" value="DUF6601"/>
</dbReference>
<dbReference type="EMBL" id="FP929131">
    <property type="protein sequence ID" value="CBX97223.1"/>
    <property type="molecule type" value="Genomic_DNA"/>
</dbReference>
<proteinExistence type="predicted"/>
<dbReference type="Pfam" id="PF20246">
    <property type="entry name" value="DUF6601"/>
    <property type="match status" value="1"/>
</dbReference>
<sequence length="489" mass="55529">MMNLPCYTPITDCDIRMEWFLTEKFGLEHETSRLSPHSFPGSRVGVVEPPHHGLLHLARLVLPRCLFLRYYHFFPGSKYNDRQHGFAPSTLATLSSNYFQAMSSKLITAQTDALEPPFTPRTIPPNAPNAPLTASQTSLANVGVTTGQQPVLDTASNIPLTGLDSLPTITGKGGKGHKIVLANNAIEQFLDDALNLERLNKIHSLLWMAGRPMRARPLHRYKMMGFHILPTQQMDLHLLKFSNNLILKPLPEWVLSHDFWTGYICSNKALHRSACGFLLSYVWLITTPIDLNLAHDETLLPSFVTWHWWKDFVADFYAHVDVNALHQVNQRYQFGELRLSRINTIYRTRYFSTHFVRGYLYGYNRYVVFFQRNFSWILSVFVLFSLVLSAMQVGTSLQELQGNRTFLRGSYGFVILSMVCVVVVLAVLVVVFAFIFLFNMGAAIGHVRRVTRDRRKQAAEVGERPKEGGNGTTYSICCPDVPHPSKPIV</sequence>
<dbReference type="InParanoid" id="E5A0S7"/>
<gene>
    <name evidence="3" type="ORF">LEMA_P103540.1</name>
</gene>
<dbReference type="OMA" id="ERNFAWM"/>
<evidence type="ECO:0000256" key="2">
    <source>
        <dbReference type="SAM" id="Phobius"/>
    </source>
</evidence>
<reference evidence="4" key="1">
    <citation type="journal article" date="2011" name="Nat. Commun.">
        <title>Effector diversification within compartments of the Leptosphaeria maculans genome affected by Repeat-Induced Point mutations.</title>
        <authorList>
            <person name="Rouxel T."/>
            <person name="Grandaubert J."/>
            <person name="Hane J.K."/>
            <person name="Hoede C."/>
            <person name="van de Wouw A.P."/>
            <person name="Couloux A."/>
            <person name="Dominguez V."/>
            <person name="Anthouard V."/>
            <person name="Bally P."/>
            <person name="Bourras S."/>
            <person name="Cozijnsen A.J."/>
            <person name="Ciuffetti L.M."/>
            <person name="Degrave A."/>
            <person name="Dilmaghani A."/>
            <person name="Duret L."/>
            <person name="Fudal I."/>
            <person name="Goodwin S.B."/>
            <person name="Gout L."/>
            <person name="Glaser N."/>
            <person name="Linglin J."/>
            <person name="Kema G.H.J."/>
            <person name="Lapalu N."/>
            <person name="Lawrence C.B."/>
            <person name="May K."/>
            <person name="Meyer M."/>
            <person name="Ollivier B."/>
            <person name="Poulain J."/>
            <person name="Schoch C.L."/>
            <person name="Simon A."/>
            <person name="Spatafora J.W."/>
            <person name="Stachowiak A."/>
            <person name="Turgeon B.G."/>
            <person name="Tyler B.M."/>
            <person name="Vincent D."/>
            <person name="Weissenbach J."/>
            <person name="Amselem J."/>
            <person name="Quesneville H."/>
            <person name="Oliver R.P."/>
            <person name="Wincker P."/>
            <person name="Balesdent M.-H."/>
            <person name="Howlett B.J."/>
        </authorList>
    </citation>
    <scope>NUCLEOTIDE SEQUENCE [LARGE SCALE GENOMIC DNA]</scope>
    <source>
        <strain evidence="4">JN3 / isolate v23.1.3 / race Av1-4-5-6-7-8</strain>
    </source>
</reference>
<feature type="transmembrane region" description="Helical" evidence="2">
    <location>
        <begin position="374"/>
        <end position="394"/>
    </location>
</feature>
<accession>E5A0S7</accession>
<feature type="transmembrane region" description="Helical" evidence="2">
    <location>
        <begin position="414"/>
        <end position="447"/>
    </location>
</feature>
<name>E5A0S7_LEPMJ</name>
<dbReference type="PANTHER" id="PTHR34414:SF1">
    <property type="entry name" value="SUBTILISIN-LIKE SERINE PROTEASE"/>
    <property type="match status" value="1"/>
</dbReference>
<dbReference type="STRING" id="985895.E5A0S7"/>
<keyword evidence="2" id="KW-1133">Transmembrane helix</keyword>
<dbReference type="eggNOG" id="ENOG502RZMB">
    <property type="taxonomic scope" value="Eukaryota"/>
</dbReference>
<keyword evidence="2" id="KW-0472">Membrane</keyword>
<keyword evidence="4" id="KW-1185">Reference proteome</keyword>
<feature type="compositionally biased region" description="Basic and acidic residues" evidence="1">
    <location>
        <begin position="458"/>
        <end position="467"/>
    </location>
</feature>
<dbReference type="VEuPathDB" id="FungiDB:LEMA_P103540.1"/>
<feature type="region of interest" description="Disordered" evidence="1">
    <location>
        <begin position="458"/>
        <end position="489"/>
    </location>
</feature>
<dbReference type="GeneID" id="13280866"/>
<keyword evidence="2" id="KW-0812">Transmembrane</keyword>
<dbReference type="HOGENOM" id="CLU_043687_0_0_1"/>
<dbReference type="Proteomes" id="UP000002668">
    <property type="component" value="Genome"/>
</dbReference>
<dbReference type="AlphaFoldDB" id="E5A0S7"/>
<organism evidence="4">
    <name type="scientific">Leptosphaeria maculans (strain JN3 / isolate v23.1.3 / race Av1-4-5-6-7-8)</name>
    <name type="common">Blackleg fungus</name>
    <name type="synonym">Phoma lingam</name>
    <dbReference type="NCBI Taxonomy" id="985895"/>
    <lineage>
        <taxon>Eukaryota</taxon>
        <taxon>Fungi</taxon>
        <taxon>Dikarya</taxon>
        <taxon>Ascomycota</taxon>
        <taxon>Pezizomycotina</taxon>
        <taxon>Dothideomycetes</taxon>
        <taxon>Pleosporomycetidae</taxon>
        <taxon>Pleosporales</taxon>
        <taxon>Pleosporineae</taxon>
        <taxon>Leptosphaeriaceae</taxon>
        <taxon>Plenodomus</taxon>
        <taxon>Plenodomus lingam/Leptosphaeria maculans species complex</taxon>
    </lineage>
</organism>
<dbReference type="PANTHER" id="PTHR34414">
    <property type="entry name" value="HET DOMAIN-CONTAINING PROTEIN-RELATED"/>
    <property type="match status" value="1"/>
</dbReference>